<evidence type="ECO:0000259" key="2">
    <source>
        <dbReference type="Pfam" id="PF13439"/>
    </source>
</evidence>
<dbReference type="GO" id="GO:0016757">
    <property type="term" value="F:glycosyltransferase activity"/>
    <property type="evidence" value="ECO:0007669"/>
    <property type="project" value="InterPro"/>
</dbReference>
<proteinExistence type="predicted"/>
<dbReference type="Pfam" id="PF13439">
    <property type="entry name" value="Glyco_transf_4"/>
    <property type="match status" value="1"/>
</dbReference>
<dbReference type="EMBL" id="VXPY01000122">
    <property type="protein sequence ID" value="MYD91972.1"/>
    <property type="molecule type" value="Genomic_DNA"/>
</dbReference>
<dbReference type="AlphaFoldDB" id="A0A6B1DZ68"/>
<dbReference type="InterPro" id="IPR001296">
    <property type="entry name" value="Glyco_trans_1"/>
</dbReference>
<sequence>MSILMLSWEYAPNIIGGLGKHVTELTEAMGGGCQGQEQFDVHVLTPAADGAPAREDRNDRLHIHRVDLHPPEEGDFFDRNVASNAQLAHAARELASEIDFELIHVHDWLPATAGLELMHDWRIPLVATVHATEHGRYMGHLHTELSRKIHDLESRLCREAWRVIVCSYFMRDSLMRTFGLDRDVVDVIPNGISIHPPQARDQAREQQLRQLYAQHGEFLLLFVGRPTHEKGLHVLLDAMVLIAETQPDARLLVVGRDSRKQIMAVQQRGLADKVDLLGYVDDVTRNCLLKVANAAVFPSLYEPFGIVALEAMAAGCPVVVSDVGGLSEVVEHEVTGLTVYPNDPHSICWAVEHIRSKPDQARVRAHRATRVVRDQFNWDRITRRARYTYRTLIDYSSRVPA</sequence>
<gene>
    <name evidence="3" type="ORF">F4Y08_16860</name>
</gene>
<dbReference type="Gene3D" id="3.40.50.2000">
    <property type="entry name" value="Glycogen Phosphorylase B"/>
    <property type="match status" value="2"/>
</dbReference>
<keyword evidence="3" id="KW-0808">Transferase</keyword>
<dbReference type="PANTHER" id="PTHR12526:SF638">
    <property type="entry name" value="SPORE COAT PROTEIN SA"/>
    <property type="match status" value="1"/>
</dbReference>
<accession>A0A6B1DZ68</accession>
<dbReference type="InterPro" id="IPR028098">
    <property type="entry name" value="Glyco_trans_4-like_N"/>
</dbReference>
<organism evidence="3">
    <name type="scientific">Caldilineaceae bacterium SB0662_bin_9</name>
    <dbReference type="NCBI Taxonomy" id="2605258"/>
    <lineage>
        <taxon>Bacteria</taxon>
        <taxon>Bacillati</taxon>
        <taxon>Chloroflexota</taxon>
        <taxon>Caldilineae</taxon>
        <taxon>Caldilineales</taxon>
        <taxon>Caldilineaceae</taxon>
    </lineage>
</organism>
<evidence type="ECO:0000259" key="1">
    <source>
        <dbReference type="Pfam" id="PF00534"/>
    </source>
</evidence>
<protein>
    <submittedName>
        <fullName evidence="3">Glycosyltransferase family 4 protein</fullName>
    </submittedName>
</protein>
<dbReference type="PANTHER" id="PTHR12526">
    <property type="entry name" value="GLYCOSYLTRANSFERASE"/>
    <property type="match status" value="1"/>
</dbReference>
<dbReference type="CDD" id="cd03801">
    <property type="entry name" value="GT4_PimA-like"/>
    <property type="match status" value="1"/>
</dbReference>
<reference evidence="3" key="1">
    <citation type="submission" date="2019-09" db="EMBL/GenBank/DDBJ databases">
        <title>Characterisation of the sponge microbiome using genome-centric metagenomics.</title>
        <authorList>
            <person name="Engelberts J.P."/>
            <person name="Robbins S.J."/>
            <person name="De Goeij J.M."/>
            <person name="Aranda M."/>
            <person name="Bell S.C."/>
            <person name="Webster N.S."/>
        </authorList>
    </citation>
    <scope>NUCLEOTIDE SEQUENCE</scope>
    <source>
        <strain evidence="3">SB0662_bin_9</strain>
    </source>
</reference>
<name>A0A6B1DZ68_9CHLR</name>
<feature type="domain" description="Glycosyltransferase subfamily 4-like N-terminal" evidence="2">
    <location>
        <begin position="15"/>
        <end position="193"/>
    </location>
</feature>
<comment type="caution">
    <text evidence="3">The sequence shown here is derived from an EMBL/GenBank/DDBJ whole genome shotgun (WGS) entry which is preliminary data.</text>
</comment>
<evidence type="ECO:0000313" key="3">
    <source>
        <dbReference type="EMBL" id="MYD91972.1"/>
    </source>
</evidence>
<dbReference type="SUPFAM" id="SSF53756">
    <property type="entry name" value="UDP-Glycosyltransferase/glycogen phosphorylase"/>
    <property type="match status" value="1"/>
</dbReference>
<feature type="domain" description="Glycosyl transferase family 1" evidence="1">
    <location>
        <begin position="205"/>
        <end position="362"/>
    </location>
</feature>
<dbReference type="Pfam" id="PF00534">
    <property type="entry name" value="Glycos_transf_1"/>
    <property type="match status" value="1"/>
</dbReference>